<evidence type="ECO:0000256" key="5">
    <source>
        <dbReference type="ARBA" id="ARBA00023237"/>
    </source>
</evidence>
<dbReference type="InterPro" id="IPR033985">
    <property type="entry name" value="SusD-like_N"/>
</dbReference>
<dbReference type="EMBL" id="JBHRTA010000061">
    <property type="protein sequence ID" value="MFC3199902.1"/>
    <property type="molecule type" value="Genomic_DNA"/>
</dbReference>
<dbReference type="RefSeq" id="WP_379025976.1">
    <property type="nucleotide sequence ID" value="NZ_JBHRTA010000061.1"/>
</dbReference>
<evidence type="ECO:0000256" key="4">
    <source>
        <dbReference type="ARBA" id="ARBA00023136"/>
    </source>
</evidence>
<keyword evidence="5" id="KW-0998">Cell outer membrane</keyword>
<evidence type="ECO:0000256" key="3">
    <source>
        <dbReference type="ARBA" id="ARBA00022729"/>
    </source>
</evidence>
<keyword evidence="3" id="KW-0732">Signal</keyword>
<evidence type="ECO:0000256" key="2">
    <source>
        <dbReference type="ARBA" id="ARBA00006275"/>
    </source>
</evidence>
<dbReference type="Pfam" id="PF07980">
    <property type="entry name" value="SusD_RagB"/>
    <property type="match status" value="1"/>
</dbReference>
<proteinExistence type="inferred from homology"/>
<feature type="domain" description="SusD-like N-terminal" evidence="7">
    <location>
        <begin position="92"/>
        <end position="207"/>
    </location>
</feature>
<dbReference type="PROSITE" id="PS51257">
    <property type="entry name" value="PROKAR_LIPOPROTEIN"/>
    <property type="match status" value="1"/>
</dbReference>
<dbReference type="Proteomes" id="UP001595526">
    <property type="component" value="Unassembled WGS sequence"/>
</dbReference>
<evidence type="ECO:0000313" key="8">
    <source>
        <dbReference type="EMBL" id="MFC3199902.1"/>
    </source>
</evidence>
<accession>A0ABV7JXC5</accession>
<dbReference type="Gene3D" id="1.25.40.390">
    <property type="match status" value="1"/>
</dbReference>
<dbReference type="InterPro" id="IPR011990">
    <property type="entry name" value="TPR-like_helical_dom_sf"/>
</dbReference>
<comment type="similarity">
    <text evidence="2">Belongs to the SusD family.</text>
</comment>
<protein>
    <submittedName>
        <fullName evidence="8">RagB/SusD family nutrient uptake outer membrane protein</fullName>
    </submittedName>
</protein>
<evidence type="ECO:0000313" key="9">
    <source>
        <dbReference type="Proteomes" id="UP001595526"/>
    </source>
</evidence>
<evidence type="ECO:0000259" key="7">
    <source>
        <dbReference type="Pfam" id="PF14322"/>
    </source>
</evidence>
<dbReference type="Pfam" id="PF14322">
    <property type="entry name" value="SusD-like_3"/>
    <property type="match status" value="1"/>
</dbReference>
<comment type="caution">
    <text evidence="8">The sequence shown here is derived from an EMBL/GenBank/DDBJ whole genome shotgun (WGS) entry which is preliminary data.</text>
</comment>
<name>A0ABV7JXC5_9SPHI</name>
<dbReference type="InterPro" id="IPR012944">
    <property type="entry name" value="SusD_RagB_dom"/>
</dbReference>
<gene>
    <name evidence="8" type="ORF">ACFOET_19945</name>
</gene>
<reference evidence="9" key="1">
    <citation type="journal article" date="2019" name="Int. J. Syst. Evol. Microbiol.">
        <title>The Global Catalogue of Microorganisms (GCM) 10K type strain sequencing project: providing services to taxonomists for standard genome sequencing and annotation.</title>
        <authorList>
            <consortium name="The Broad Institute Genomics Platform"/>
            <consortium name="The Broad Institute Genome Sequencing Center for Infectious Disease"/>
            <person name="Wu L."/>
            <person name="Ma J."/>
        </authorList>
    </citation>
    <scope>NUCLEOTIDE SEQUENCE [LARGE SCALE GENOMIC DNA]</scope>
    <source>
        <strain evidence="9">KCTC 52416</strain>
    </source>
</reference>
<comment type="subcellular location">
    <subcellularLocation>
        <location evidence="1">Cell outer membrane</location>
    </subcellularLocation>
</comment>
<evidence type="ECO:0000256" key="1">
    <source>
        <dbReference type="ARBA" id="ARBA00004442"/>
    </source>
</evidence>
<feature type="domain" description="RagB/SusD" evidence="6">
    <location>
        <begin position="259"/>
        <end position="555"/>
    </location>
</feature>
<dbReference type="SUPFAM" id="SSF48452">
    <property type="entry name" value="TPR-like"/>
    <property type="match status" value="1"/>
</dbReference>
<keyword evidence="9" id="KW-1185">Reference proteome</keyword>
<evidence type="ECO:0000259" key="6">
    <source>
        <dbReference type="Pfam" id="PF07980"/>
    </source>
</evidence>
<organism evidence="8 9">
    <name type="scientific">Parapedobacter deserti</name>
    <dbReference type="NCBI Taxonomy" id="1912957"/>
    <lineage>
        <taxon>Bacteria</taxon>
        <taxon>Pseudomonadati</taxon>
        <taxon>Bacteroidota</taxon>
        <taxon>Sphingobacteriia</taxon>
        <taxon>Sphingobacteriales</taxon>
        <taxon>Sphingobacteriaceae</taxon>
        <taxon>Parapedobacter</taxon>
    </lineage>
</organism>
<sequence>MKRNVIYIGMLLMGTIAASGCSKVLDKRNLSAISDDLVWNDENYAAAFLNKLYLDNLPSWDINVSSHSDEASPEAGNQAILYGQLISTSIDEWHYAQIRSINLAIANLEKSSLPLETKNSFKAQAMVLRAWRYFEMVRLYGGVPLVLRPQELSEDLYLKRASTSECISAIVADLDFAEANLPWHWSGLDEGRFTKAVAQALKGRVLLYFASPQFNPNEDQGRWAESYQANKQAKEELAAEGYGLYESYADLWFDEMNREVIFVKRFQEPSVVHSWDASTRPLSEAQNFSGANHPTWDMVLAYPMATGVSIDDPNSGYDPIYYWKNRDPRFAATIAHNGALWELSGKSGRKQWTYEGAEANAPTLSGFYCRKAVNESYEPFFTERSSTDWIELRYAEVLLNFAESAAETGRLDEAYDVLKQIRHRAGIAPGNGQAYGLKPGMSKAELIAAIMLERKLEFAFEGKRYWDLRRRKLFDQELNGKRRKGLLPKLKVSSAQFDQVKDQFDIDTQYHLYFEDEVINVDRVFDINFRDNYYFYAIPNRHLESNSNLEQTIGWDGGTFDPLK</sequence>
<keyword evidence="4" id="KW-0472">Membrane</keyword>